<reference evidence="2" key="1">
    <citation type="submission" date="2023-06" db="EMBL/GenBank/DDBJ databases">
        <title>Genomic of Agaribacillus aureum.</title>
        <authorList>
            <person name="Wang G."/>
        </authorList>
    </citation>
    <scope>NUCLEOTIDE SEQUENCE</scope>
    <source>
        <strain evidence="2">BMA12</strain>
    </source>
</reference>
<dbReference type="EMBL" id="JAUJEB010000001">
    <property type="protein sequence ID" value="MDN5212670.1"/>
    <property type="molecule type" value="Genomic_DNA"/>
</dbReference>
<keyword evidence="1" id="KW-0472">Membrane</keyword>
<evidence type="ECO:0000256" key="1">
    <source>
        <dbReference type="SAM" id="Phobius"/>
    </source>
</evidence>
<comment type="caution">
    <text evidence="2">The sequence shown here is derived from an EMBL/GenBank/DDBJ whole genome shotgun (WGS) entry which is preliminary data.</text>
</comment>
<feature type="transmembrane region" description="Helical" evidence="1">
    <location>
        <begin position="90"/>
        <end position="112"/>
    </location>
</feature>
<accession>A0ABT8L4M8</accession>
<evidence type="ECO:0000313" key="3">
    <source>
        <dbReference type="Proteomes" id="UP001172083"/>
    </source>
</evidence>
<keyword evidence="1" id="KW-0812">Transmembrane</keyword>
<dbReference type="Proteomes" id="UP001172083">
    <property type="component" value="Unassembled WGS sequence"/>
</dbReference>
<protein>
    <submittedName>
        <fullName evidence="2">Uncharacterized protein</fullName>
    </submittedName>
</protein>
<evidence type="ECO:0000313" key="2">
    <source>
        <dbReference type="EMBL" id="MDN5212670.1"/>
    </source>
</evidence>
<sequence>MRQLSLYACIVALLISIIRFSPFNSYLHQHIWVIFFFLFFLSMSTTGLTYLALKETPKKFRTNYLLIITIRLLIAMIILGYAVYMNIINLKIFAINYFIIYLIFVIFELFALKFNIGGNSGKGRKFL</sequence>
<keyword evidence="3" id="KW-1185">Reference proteome</keyword>
<organism evidence="2 3">
    <name type="scientific">Agaribacillus aureus</name>
    <dbReference type="NCBI Taxonomy" id="3051825"/>
    <lineage>
        <taxon>Bacteria</taxon>
        <taxon>Pseudomonadati</taxon>
        <taxon>Bacteroidota</taxon>
        <taxon>Cytophagia</taxon>
        <taxon>Cytophagales</taxon>
        <taxon>Splendidivirgaceae</taxon>
        <taxon>Agaribacillus</taxon>
    </lineage>
</organism>
<feature type="transmembrane region" description="Helical" evidence="1">
    <location>
        <begin position="64"/>
        <end position="84"/>
    </location>
</feature>
<keyword evidence="1" id="KW-1133">Transmembrane helix</keyword>
<proteinExistence type="predicted"/>
<dbReference type="RefSeq" id="WP_346757987.1">
    <property type="nucleotide sequence ID" value="NZ_JAUJEB010000001.1"/>
</dbReference>
<gene>
    <name evidence="2" type="ORF">QQ020_11460</name>
</gene>
<feature type="transmembrane region" description="Helical" evidence="1">
    <location>
        <begin position="30"/>
        <end position="52"/>
    </location>
</feature>
<name>A0ABT8L4M8_9BACT</name>